<sequence length="108" mass="12718">TEDVQHDRKRKKRKRKEEETEYDIYASKPEQAVSEEDETLNGLLRMLRRAKQKGRESKAARLQQLLKEHEEYLRRKNYLSEGQKGDDDVDVVLSSGGKGDRRKGCRKN</sequence>
<proteinExistence type="predicted"/>
<feature type="region of interest" description="Disordered" evidence="2">
    <location>
        <begin position="78"/>
        <end position="108"/>
    </location>
</feature>
<feature type="region of interest" description="Disordered" evidence="2">
    <location>
        <begin position="1"/>
        <end position="22"/>
    </location>
</feature>
<evidence type="ECO:0000313" key="4">
    <source>
        <dbReference type="WBParaSite" id="ALUE_0000730901-mRNA-1"/>
    </source>
</evidence>
<feature type="coiled-coil region" evidence="1">
    <location>
        <begin position="33"/>
        <end position="75"/>
    </location>
</feature>
<evidence type="ECO:0000256" key="1">
    <source>
        <dbReference type="SAM" id="Coils"/>
    </source>
</evidence>
<dbReference type="Proteomes" id="UP000036681">
    <property type="component" value="Unplaced"/>
</dbReference>
<name>A0A0M3HW51_ASCLU</name>
<organism evidence="3 4">
    <name type="scientific">Ascaris lumbricoides</name>
    <name type="common">Giant roundworm</name>
    <dbReference type="NCBI Taxonomy" id="6252"/>
    <lineage>
        <taxon>Eukaryota</taxon>
        <taxon>Metazoa</taxon>
        <taxon>Ecdysozoa</taxon>
        <taxon>Nematoda</taxon>
        <taxon>Chromadorea</taxon>
        <taxon>Rhabditida</taxon>
        <taxon>Spirurina</taxon>
        <taxon>Ascaridomorpha</taxon>
        <taxon>Ascaridoidea</taxon>
        <taxon>Ascarididae</taxon>
        <taxon>Ascaris</taxon>
    </lineage>
</organism>
<keyword evidence="1" id="KW-0175">Coiled coil</keyword>
<evidence type="ECO:0000313" key="3">
    <source>
        <dbReference type="Proteomes" id="UP000036681"/>
    </source>
</evidence>
<dbReference type="WBParaSite" id="ALUE_0000730901-mRNA-1">
    <property type="protein sequence ID" value="ALUE_0000730901-mRNA-1"/>
    <property type="gene ID" value="ALUE_0000730901"/>
</dbReference>
<dbReference type="AlphaFoldDB" id="A0A0M3HW51"/>
<accession>A0A0M3HW51</accession>
<evidence type="ECO:0000256" key="2">
    <source>
        <dbReference type="SAM" id="MobiDB-lite"/>
    </source>
</evidence>
<keyword evidence="3" id="KW-1185">Reference proteome</keyword>
<protein>
    <submittedName>
        <fullName evidence="4">SAP domain-containing protein</fullName>
    </submittedName>
</protein>
<reference evidence="4" key="1">
    <citation type="submission" date="2017-02" db="UniProtKB">
        <authorList>
            <consortium name="WormBaseParasite"/>
        </authorList>
    </citation>
    <scope>IDENTIFICATION</scope>
</reference>